<sequence length="96" mass="11606">MRYYKIEWIHNNNEEYPYLYILEIDSLQDETKKMEFYRDGRVYYATENIENGTFLSPIKFNDINDYNNSDDGEILKGIEITEENFNKQWLKGLACL</sequence>
<dbReference type="EMBL" id="MTCY01000001">
    <property type="protein sequence ID" value="OWP79760.1"/>
    <property type="molecule type" value="Genomic_DNA"/>
</dbReference>
<dbReference type="InterPro" id="IPR049248">
    <property type="entry name" value="DUF6881"/>
</dbReference>
<dbReference type="AlphaFoldDB" id="A0A246GEG1"/>
<name>A0A246GEG1_9FLAO</name>
<comment type="caution">
    <text evidence="2">The sequence shown here is derived from an EMBL/GenBank/DDBJ whole genome shotgun (WGS) entry which is preliminary data.</text>
</comment>
<evidence type="ECO:0000259" key="1">
    <source>
        <dbReference type="Pfam" id="PF21812"/>
    </source>
</evidence>
<protein>
    <recommendedName>
        <fullName evidence="1">DUF6881 domain-containing protein</fullName>
    </recommendedName>
</protein>
<gene>
    <name evidence="2" type="ORF">BWK62_00565</name>
</gene>
<evidence type="ECO:0000313" key="2">
    <source>
        <dbReference type="EMBL" id="OWP79760.1"/>
    </source>
</evidence>
<proteinExistence type="predicted"/>
<evidence type="ECO:0000313" key="3">
    <source>
        <dbReference type="Proteomes" id="UP000198034"/>
    </source>
</evidence>
<dbReference type="Proteomes" id="UP000198034">
    <property type="component" value="Unassembled WGS sequence"/>
</dbReference>
<reference evidence="2 3" key="1">
    <citation type="journal article" date="2017" name="Infect. Genet. Evol.">
        <title>Comparative genome analysis of fish pathogen Flavobacterium columnare reveals extensive sequence diversity within the species.</title>
        <authorList>
            <person name="Kayansamruaj P."/>
            <person name="Dong H.T."/>
            <person name="Hirono I."/>
            <person name="Kondo H."/>
            <person name="Senapin S."/>
            <person name="Rodkhum C."/>
        </authorList>
    </citation>
    <scope>NUCLEOTIDE SEQUENCE [LARGE SCALE GENOMIC DNA]</scope>
    <source>
        <strain evidence="2 3">1214</strain>
    </source>
</reference>
<dbReference type="Pfam" id="PF21812">
    <property type="entry name" value="DUF6881"/>
    <property type="match status" value="1"/>
</dbReference>
<accession>A0A246GEG1</accession>
<feature type="domain" description="DUF6881" evidence="1">
    <location>
        <begin position="2"/>
        <end position="90"/>
    </location>
</feature>
<organism evidence="2 3">
    <name type="scientific">Flavobacterium columnare</name>
    <dbReference type="NCBI Taxonomy" id="996"/>
    <lineage>
        <taxon>Bacteria</taxon>
        <taxon>Pseudomonadati</taxon>
        <taxon>Bacteroidota</taxon>
        <taxon>Flavobacteriia</taxon>
        <taxon>Flavobacteriales</taxon>
        <taxon>Flavobacteriaceae</taxon>
        <taxon>Flavobacterium</taxon>
    </lineage>
</organism>